<organism evidence="1 2">
    <name type="scientific">Anopheles maculatus</name>
    <dbReference type="NCBI Taxonomy" id="74869"/>
    <lineage>
        <taxon>Eukaryota</taxon>
        <taxon>Metazoa</taxon>
        <taxon>Ecdysozoa</taxon>
        <taxon>Arthropoda</taxon>
        <taxon>Hexapoda</taxon>
        <taxon>Insecta</taxon>
        <taxon>Pterygota</taxon>
        <taxon>Neoptera</taxon>
        <taxon>Endopterygota</taxon>
        <taxon>Diptera</taxon>
        <taxon>Nematocera</taxon>
        <taxon>Culicoidea</taxon>
        <taxon>Culicidae</taxon>
        <taxon>Anophelinae</taxon>
        <taxon>Anopheles</taxon>
        <taxon>Anopheles maculatus group</taxon>
    </lineage>
</organism>
<name>A0A182SKD2_9DIPT</name>
<proteinExistence type="predicted"/>
<reference evidence="2" key="1">
    <citation type="submission" date="2013-09" db="EMBL/GenBank/DDBJ databases">
        <title>The Genome Sequence of Anopheles maculatus species B.</title>
        <authorList>
            <consortium name="The Broad Institute Genomics Platform"/>
            <person name="Neafsey D.E."/>
            <person name="Besansky N."/>
            <person name="Howell P."/>
            <person name="Walton C."/>
            <person name="Young S.K."/>
            <person name="Zeng Q."/>
            <person name="Gargeya S."/>
            <person name="Fitzgerald M."/>
            <person name="Haas B."/>
            <person name="Abouelleil A."/>
            <person name="Allen A.W."/>
            <person name="Alvarado L."/>
            <person name="Arachchi H.M."/>
            <person name="Berlin A.M."/>
            <person name="Chapman S.B."/>
            <person name="Gainer-Dewar J."/>
            <person name="Goldberg J."/>
            <person name="Griggs A."/>
            <person name="Gujja S."/>
            <person name="Hansen M."/>
            <person name="Howarth C."/>
            <person name="Imamovic A."/>
            <person name="Ireland A."/>
            <person name="Larimer J."/>
            <person name="McCowan C."/>
            <person name="Murphy C."/>
            <person name="Pearson M."/>
            <person name="Poon T.W."/>
            <person name="Priest M."/>
            <person name="Roberts A."/>
            <person name="Saif S."/>
            <person name="Shea T."/>
            <person name="Sisk P."/>
            <person name="Sykes S."/>
            <person name="Wortman J."/>
            <person name="Nusbaum C."/>
            <person name="Birren B."/>
        </authorList>
    </citation>
    <scope>NUCLEOTIDE SEQUENCE [LARGE SCALE GENOMIC DNA]</scope>
    <source>
        <strain evidence="2">maculatus3</strain>
    </source>
</reference>
<evidence type="ECO:0000313" key="1">
    <source>
        <dbReference type="EnsemblMetazoa" id="AMAM008500-PA"/>
    </source>
</evidence>
<dbReference type="Proteomes" id="UP000075901">
    <property type="component" value="Unassembled WGS sequence"/>
</dbReference>
<reference evidence="1" key="2">
    <citation type="submission" date="2020-05" db="UniProtKB">
        <authorList>
            <consortium name="EnsemblMetazoa"/>
        </authorList>
    </citation>
    <scope>IDENTIFICATION</scope>
    <source>
        <strain evidence="1">maculatus3</strain>
    </source>
</reference>
<dbReference type="AlphaFoldDB" id="A0A182SKD2"/>
<keyword evidence="2" id="KW-1185">Reference proteome</keyword>
<evidence type="ECO:0000313" key="2">
    <source>
        <dbReference type="Proteomes" id="UP000075901"/>
    </source>
</evidence>
<sequence length="157" mass="15598">MGLNIGLTSSRIGGEMIATRLLILRSSTAAKCFALTAAAASAAAAAACKFPSLNSFGSVEPFSFATVDTAVVEPLSGVLVAVVVDGPTAAAAPSFPSLSLSVEAVVPSAAVPPAALSAVAVTSESGDLVAVSSEGFSLSNQFSIVFFLFVLNATNQK</sequence>
<protein>
    <submittedName>
        <fullName evidence="1">Uncharacterized protein</fullName>
    </submittedName>
</protein>
<dbReference type="EnsemblMetazoa" id="AMAM008500-RA">
    <property type="protein sequence ID" value="AMAM008500-PA"/>
    <property type="gene ID" value="AMAM008500"/>
</dbReference>
<dbReference type="VEuPathDB" id="VectorBase:AMAM008500"/>
<accession>A0A182SKD2</accession>